<feature type="non-terminal residue" evidence="2">
    <location>
        <position position="1"/>
    </location>
</feature>
<protein>
    <recommendedName>
        <fullName evidence="1">Cupin-like domain-containing protein</fullName>
    </recommendedName>
</protein>
<gene>
    <name evidence="2" type="ORF">MNOR_LOCUS32803</name>
</gene>
<evidence type="ECO:0000313" key="3">
    <source>
        <dbReference type="Proteomes" id="UP001497623"/>
    </source>
</evidence>
<dbReference type="EMBL" id="CAXKWB010045410">
    <property type="protein sequence ID" value="CAL4162174.1"/>
    <property type="molecule type" value="Genomic_DNA"/>
</dbReference>
<evidence type="ECO:0000313" key="2">
    <source>
        <dbReference type="EMBL" id="CAL4162174.1"/>
    </source>
</evidence>
<dbReference type="Proteomes" id="UP001497623">
    <property type="component" value="Unassembled WGS sequence"/>
</dbReference>
<dbReference type="PANTHER" id="PTHR12461">
    <property type="entry name" value="HYPOXIA-INDUCIBLE FACTOR 1 ALPHA INHIBITOR-RELATED"/>
    <property type="match status" value="1"/>
</dbReference>
<comment type="caution">
    <text evidence="2">The sequence shown here is derived from an EMBL/GenBank/DDBJ whole genome shotgun (WGS) entry which is preliminary data.</text>
</comment>
<evidence type="ECO:0000259" key="1">
    <source>
        <dbReference type="Pfam" id="PF13621"/>
    </source>
</evidence>
<dbReference type="SUPFAM" id="SSF51197">
    <property type="entry name" value="Clavaminate synthase-like"/>
    <property type="match status" value="1"/>
</dbReference>
<sequence>GEMDLLNPYPDENRIQDALLTLSTESQELYLNNDVTVLEEIPSPLKLHRDYIAPNMPVIFRGAVKHWPAITNWTTKYLRNKIGDKVVTVTVTPNGYADAPNNGFFVMPEERSMKFGDFLDIMDNPEKHFGVSN</sequence>
<proteinExistence type="predicted"/>
<name>A0AAV2S7G9_MEGNR</name>
<dbReference type="AlphaFoldDB" id="A0AAV2S7G9"/>
<keyword evidence="3" id="KW-1185">Reference proteome</keyword>
<dbReference type="Pfam" id="PF13621">
    <property type="entry name" value="Cupin_8"/>
    <property type="match status" value="1"/>
</dbReference>
<dbReference type="Gene3D" id="2.60.120.10">
    <property type="entry name" value="Jelly Rolls"/>
    <property type="match status" value="1"/>
</dbReference>
<organism evidence="2 3">
    <name type="scientific">Meganyctiphanes norvegica</name>
    <name type="common">Northern krill</name>
    <name type="synonym">Thysanopoda norvegica</name>
    <dbReference type="NCBI Taxonomy" id="48144"/>
    <lineage>
        <taxon>Eukaryota</taxon>
        <taxon>Metazoa</taxon>
        <taxon>Ecdysozoa</taxon>
        <taxon>Arthropoda</taxon>
        <taxon>Crustacea</taxon>
        <taxon>Multicrustacea</taxon>
        <taxon>Malacostraca</taxon>
        <taxon>Eumalacostraca</taxon>
        <taxon>Eucarida</taxon>
        <taxon>Euphausiacea</taxon>
        <taxon>Euphausiidae</taxon>
        <taxon>Meganyctiphanes</taxon>
    </lineage>
</organism>
<reference evidence="2 3" key="1">
    <citation type="submission" date="2024-05" db="EMBL/GenBank/DDBJ databases">
        <authorList>
            <person name="Wallberg A."/>
        </authorList>
    </citation>
    <scope>NUCLEOTIDE SEQUENCE [LARGE SCALE GENOMIC DNA]</scope>
</reference>
<feature type="domain" description="Cupin-like" evidence="1">
    <location>
        <begin position="45"/>
        <end position="126"/>
    </location>
</feature>
<dbReference type="PANTHER" id="PTHR12461:SF99">
    <property type="entry name" value="BIFUNCTIONAL PEPTIDASE AND (3S)-LYSYL HYDROXYLASE JMJD7"/>
    <property type="match status" value="1"/>
</dbReference>
<dbReference type="InterPro" id="IPR014710">
    <property type="entry name" value="RmlC-like_jellyroll"/>
</dbReference>
<dbReference type="InterPro" id="IPR041667">
    <property type="entry name" value="Cupin_8"/>
</dbReference>
<accession>A0AAV2S7G9</accession>
<feature type="non-terminal residue" evidence="2">
    <location>
        <position position="133"/>
    </location>
</feature>